<feature type="compositionally biased region" description="Basic and acidic residues" evidence="6">
    <location>
        <begin position="633"/>
        <end position="646"/>
    </location>
</feature>
<dbReference type="GO" id="GO:0005886">
    <property type="term" value="C:plasma membrane"/>
    <property type="evidence" value="ECO:0007669"/>
    <property type="project" value="UniProtKB-SubCell"/>
</dbReference>
<evidence type="ECO:0000313" key="9">
    <source>
        <dbReference type="EMBL" id="EAT10683.1"/>
    </source>
</evidence>
<dbReference type="HOGENOM" id="CLU_409212_0_0_6"/>
<evidence type="ECO:0000256" key="4">
    <source>
        <dbReference type="ARBA" id="ARBA00022989"/>
    </source>
</evidence>
<evidence type="ECO:0000256" key="6">
    <source>
        <dbReference type="SAM" id="MobiDB-lite"/>
    </source>
</evidence>
<reference evidence="9 10" key="1">
    <citation type="submission" date="2006-03" db="EMBL/GenBank/DDBJ databases">
        <authorList>
            <person name="Pinhassi J."/>
            <person name="Pedros-Alio C."/>
            <person name="Ferriera S."/>
            <person name="Johnson J."/>
            <person name="Kravitz S."/>
            <person name="Halpern A."/>
            <person name="Remington K."/>
            <person name="Beeson K."/>
            <person name="Tran B."/>
            <person name="Rogers Y.-H."/>
            <person name="Friedman R."/>
            <person name="Venter J.C."/>
        </authorList>
    </citation>
    <scope>NUCLEOTIDE SEQUENCE [LARGE SCALE GENOMIC DNA]</scope>
    <source>
        <strain evidence="9 10">RED65</strain>
    </source>
</reference>
<gene>
    <name evidence="9" type="ORF">RED65_01863</name>
</gene>
<evidence type="ECO:0000256" key="1">
    <source>
        <dbReference type="ARBA" id="ARBA00004651"/>
    </source>
</evidence>
<keyword evidence="3 7" id="KW-0812">Transmembrane</keyword>
<feature type="compositionally biased region" description="Basic and acidic residues" evidence="6">
    <location>
        <begin position="570"/>
        <end position="585"/>
    </location>
</feature>
<sequence>MSDLDRRYIEWIQSIASDMAELTNPYWFYVLTISLFLAALFSMSPLNTKADSKFSEHILVKERKLIILTWFLLFCYPLLNMWLYAASNNDYSIEGITPFLTFYLELTKQQWPLPIMGLISGLLINFMYQRYMVSLISKFKRALRFKQSNDELSDIRNEKKRFKAKDFLPSKHYDKNGIVVGLDENNKPLYIDNDTWYETNMQVVGPTRYGKGVILGGLIDQAIRRNDTVFYIDPKEDKFLPYIMYNACKEMGRKFVYVSLKDGEIGSYSPFTGGNEFDARDRIITAFDLALTGHPGTDFYKTQEQEEIDKYFSETKTIKGLASKINPDAASKLKAQLESWKRHESLCPKSGKGFSVEQALLDNAVVYIRGSLTSDILKKATKTLIIEVIQESMRLQKERQAHLSFFIDEVRFLASKQLADAMATAIGFRVNMVLAYQSILDTMTPDDQTLNGKSLTQSINVNSQVKAIYGGADTETAEWGASLSGERLKTITRLEKTEIKSGGGESWEPSRMLGSQAEHLIPANVFLSMPPRVCALYRPMHQAQICFTSFVPVKETDSLDTYIASKQPKKQYDQVKDKSPRDLKDTNAPTENNQKEKEKDSETKMNNLASVLPAPQKAEKGKRKQRRSKQKEKKQADRNIIGHEDLETGFEIDEQQITDFMSESYVDELDN</sequence>
<feature type="transmembrane region" description="Helical" evidence="7">
    <location>
        <begin position="111"/>
        <end position="128"/>
    </location>
</feature>
<dbReference type="InterPro" id="IPR027417">
    <property type="entry name" value="P-loop_NTPase"/>
</dbReference>
<dbReference type="PANTHER" id="PTHR37937">
    <property type="entry name" value="CONJUGATIVE TRANSFER: DNA TRANSPORT"/>
    <property type="match status" value="1"/>
</dbReference>
<protein>
    <submittedName>
        <fullName evidence="9">TriK protein</fullName>
    </submittedName>
</protein>
<keyword evidence="5 7" id="KW-0472">Membrane</keyword>
<comment type="subcellular location">
    <subcellularLocation>
        <location evidence="1">Cell membrane</location>
        <topology evidence="1">Multi-pass membrane protein</topology>
    </subcellularLocation>
</comment>
<dbReference type="Pfam" id="PF10412">
    <property type="entry name" value="TrwB_AAD_bind"/>
    <property type="match status" value="1"/>
</dbReference>
<keyword evidence="10" id="KW-1185">Reference proteome</keyword>
<keyword evidence="4 7" id="KW-1133">Transmembrane helix</keyword>
<comment type="caution">
    <text evidence="9">The sequence shown here is derived from an EMBL/GenBank/DDBJ whole genome shotgun (WGS) entry which is preliminary data.</text>
</comment>
<name>Q1MXI9_9GAMM</name>
<evidence type="ECO:0000256" key="7">
    <source>
        <dbReference type="SAM" id="Phobius"/>
    </source>
</evidence>
<feature type="transmembrane region" description="Helical" evidence="7">
    <location>
        <begin position="65"/>
        <end position="85"/>
    </location>
</feature>
<accession>Q1MXI9</accession>
<dbReference type="PANTHER" id="PTHR37937:SF1">
    <property type="entry name" value="CONJUGATIVE TRANSFER: DNA TRANSPORT"/>
    <property type="match status" value="1"/>
</dbReference>
<evidence type="ECO:0000256" key="2">
    <source>
        <dbReference type="ARBA" id="ARBA00022475"/>
    </source>
</evidence>
<dbReference type="EMBL" id="AAQH01000041">
    <property type="protein sequence ID" value="EAT10683.1"/>
    <property type="molecule type" value="Genomic_DNA"/>
</dbReference>
<proteinExistence type="predicted"/>
<keyword evidence="2" id="KW-1003">Cell membrane</keyword>
<feature type="compositionally biased region" description="Basic residues" evidence="6">
    <location>
        <begin position="620"/>
        <end position="632"/>
    </location>
</feature>
<evidence type="ECO:0000256" key="3">
    <source>
        <dbReference type="ARBA" id="ARBA00022692"/>
    </source>
</evidence>
<feature type="domain" description="Type IV secretion system coupling protein TraD DNA-binding" evidence="8">
    <location>
        <begin position="302"/>
        <end position="487"/>
    </location>
</feature>
<dbReference type="Gene3D" id="3.40.50.300">
    <property type="entry name" value="P-loop containing nucleotide triphosphate hydrolases"/>
    <property type="match status" value="2"/>
</dbReference>
<feature type="region of interest" description="Disordered" evidence="6">
    <location>
        <begin position="568"/>
        <end position="655"/>
    </location>
</feature>
<evidence type="ECO:0000313" key="10">
    <source>
        <dbReference type="Proteomes" id="UP000004263"/>
    </source>
</evidence>
<evidence type="ECO:0000256" key="5">
    <source>
        <dbReference type="ARBA" id="ARBA00023136"/>
    </source>
</evidence>
<dbReference type="InterPro" id="IPR019476">
    <property type="entry name" value="T4SS_TraD_DNA-bd"/>
</dbReference>
<dbReference type="AlphaFoldDB" id="Q1MXI9"/>
<feature type="transmembrane region" description="Helical" evidence="7">
    <location>
        <begin position="26"/>
        <end position="44"/>
    </location>
</feature>
<evidence type="ECO:0000259" key="8">
    <source>
        <dbReference type="Pfam" id="PF10412"/>
    </source>
</evidence>
<dbReference type="SUPFAM" id="SSF52540">
    <property type="entry name" value="P-loop containing nucleoside triphosphate hydrolases"/>
    <property type="match status" value="1"/>
</dbReference>
<dbReference type="Proteomes" id="UP000004263">
    <property type="component" value="Unassembled WGS sequence"/>
</dbReference>
<feature type="compositionally biased region" description="Basic and acidic residues" evidence="6">
    <location>
        <begin position="593"/>
        <end position="603"/>
    </location>
</feature>
<dbReference type="RefSeq" id="WP_007019386.1">
    <property type="nucleotide sequence ID" value="NZ_CH724124.1"/>
</dbReference>
<organism evidence="9 10">
    <name type="scientific">Bermanella marisrubri</name>
    <dbReference type="NCBI Taxonomy" id="207949"/>
    <lineage>
        <taxon>Bacteria</taxon>
        <taxon>Pseudomonadati</taxon>
        <taxon>Pseudomonadota</taxon>
        <taxon>Gammaproteobacteria</taxon>
        <taxon>Oceanospirillales</taxon>
        <taxon>Oceanospirillaceae</taxon>
        <taxon>Bermanella</taxon>
    </lineage>
</organism>
<dbReference type="InterPro" id="IPR051539">
    <property type="entry name" value="T4SS-coupling_protein"/>
</dbReference>